<gene>
    <name evidence="1" type="ORF">A8V01_19505</name>
</gene>
<comment type="caution">
    <text evidence="1">The sequence shown here is derived from an EMBL/GenBank/DDBJ whole genome shotgun (WGS) entry which is preliminary data.</text>
</comment>
<dbReference type="Proteomes" id="UP000236327">
    <property type="component" value="Unassembled WGS sequence"/>
</dbReference>
<dbReference type="AlphaFoldDB" id="A0A2K2G0P4"/>
<reference evidence="1 2" key="1">
    <citation type="submission" date="2016-05" db="EMBL/GenBank/DDBJ databases">
        <title>Complete genome sequence of Novosphingobium guangzhouense SA925(T).</title>
        <authorList>
            <person name="Sha S."/>
        </authorList>
    </citation>
    <scope>NUCLEOTIDE SEQUENCE [LARGE SCALE GENOMIC DNA]</scope>
    <source>
        <strain evidence="1 2">SA925</strain>
    </source>
</reference>
<dbReference type="EMBL" id="LYMM01000033">
    <property type="protein sequence ID" value="PNU04597.1"/>
    <property type="molecule type" value="Genomic_DNA"/>
</dbReference>
<evidence type="ECO:0000313" key="2">
    <source>
        <dbReference type="Proteomes" id="UP000236327"/>
    </source>
</evidence>
<keyword evidence="2" id="KW-1185">Reference proteome</keyword>
<protein>
    <submittedName>
        <fullName evidence="1">Uncharacterized protein</fullName>
    </submittedName>
</protein>
<evidence type="ECO:0000313" key="1">
    <source>
        <dbReference type="EMBL" id="PNU04597.1"/>
    </source>
</evidence>
<sequence>MTPPETYTAYLNFELSQVPPFTDHTGTYLSECPELDANRATVANKRMAARLWTYANGHSAHYLNDYDNSCHFSGQGQIAVVFSDRNAAVMMKLALQN</sequence>
<organism evidence="1 2">
    <name type="scientific">Novosphingobium guangzhouense</name>
    <dbReference type="NCBI Taxonomy" id="1850347"/>
    <lineage>
        <taxon>Bacteria</taxon>
        <taxon>Pseudomonadati</taxon>
        <taxon>Pseudomonadota</taxon>
        <taxon>Alphaproteobacteria</taxon>
        <taxon>Sphingomonadales</taxon>
        <taxon>Sphingomonadaceae</taxon>
        <taxon>Novosphingobium</taxon>
    </lineage>
</organism>
<accession>A0A2K2G0P4</accession>
<dbReference type="RefSeq" id="WP_103096137.1">
    <property type="nucleotide sequence ID" value="NZ_LYMM01000033.1"/>
</dbReference>
<name>A0A2K2G0P4_9SPHN</name>
<proteinExistence type="predicted"/>